<evidence type="ECO:0000313" key="2">
    <source>
        <dbReference type="EMBL" id="CAK0837875.1"/>
    </source>
</evidence>
<proteinExistence type="predicted"/>
<feature type="region of interest" description="Disordered" evidence="1">
    <location>
        <begin position="110"/>
        <end position="170"/>
    </location>
</feature>
<evidence type="ECO:0000256" key="1">
    <source>
        <dbReference type="SAM" id="MobiDB-lite"/>
    </source>
</evidence>
<organism evidence="2 3">
    <name type="scientific">Prorocentrum cordatum</name>
    <dbReference type="NCBI Taxonomy" id="2364126"/>
    <lineage>
        <taxon>Eukaryota</taxon>
        <taxon>Sar</taxon>
        <taxon>Alveolata</taxon>
        <taxon>Dinophyceae</taxon>
        <taxon>Prorocentrales</taxon>
        <taxon>Prorocentraceae</taxon>
        <taxon>Prorocentrum</taxon>
    </lineage>
</organism>
<comment type="caution">
    <text evidence="2">The sequence shown here is derived from an EMBL/GenBank/DDBJ whole genome shotgun (WGS) entry which is preliminary data.</text>
</comment>
<dbReference type="Proteomes" id="UP001189429">
    <property type="component" value="Unassembled WGS sequence"/>
</dbReference>
<accession>A0ABN9SZ30</accession>
<gene>
    <name evidence="2" type="ORF">PCOR1329_LOCUS33958</name>
</gene>
<dbReference type="EMBL" id="CAUYUJ010014182">
    <property type="protein sequence ID" value="CAK0837875.1"/>
    <property type="molecule type" value="Genomic_DNA"/>
</dbReference>
<sequence>MQSIAAKLDDASECSMRRLTARLEDQSRSARTAQWPDPGRGIAEVVRGALKENQAPKGYCPWGGRPNGGHKEGRSLQEPLVRTPEKLPRRFAAAAPLPFSARTCLTLGSRPEPVGSAEPAGEPSAPLKQRLVSRKQIASEAAGSQGVQAHLDAAGPELPSPRRGAVDAGAPAAAVPGARCGEAPGAYSYEALADEDCPSAKRARTGGWLPNPLRGLYAALGGATAGAESGDADAGTPAAAGPVVEAKGRAAPPSAPPAAAGAGSCLATARGIGGEIPGRLMEEMVREQQAAASLVLSPVRGGDDVEGQKSQRWGWRW</sequence>
<feature type="compositionally biased region" description="Low complexity" evidence="1">
    <location>
        <begin position="161"/>
        <end position="170"/>
    </location>
</feature>
<name>A0ABN9SZ30_9DINO</name>
<keyword evidence="3" id="KW-1185">Reference proteome</keyword>
<feature type="region of interest" description="Disordered" evidence="1">
    <location>
        <begin position="54"/>
        <end position="75"/>
    </location>
</feature>
<protein>
    <submittedName>
        <fullName evidence="2">Uncharacterized protein</fullName>
    </submittedName>
</protein>
<reference evidence="2" key="1">
    <citation type="submission" date="2023-10" db="EMBL/GenBank/DDBJ databases">
        <authorList>
            <person name="Chen Y."/>
            <person name="Shah S."/>
            <person name="Dougan E. K."/>
            <person name="Thang M."/>
            <person name="Chan C."/>
        </authorList>
    </citation>
    <scope>NUCLEOTIDE SEQUENCE [LARGE SCALE GENOMIC DNA]</scope>
</reference>
<evidence type="ECO:0000313" key="3">
    <source>
        <dbReference type="Proteomes" id="UP001189429"/>
    </source>
</evidence>